<sequence>MKKKTIVMCCSLTELLSSRNPSLEFVAYKHLWSDIFFIFSLLLNSLICVKALQHSHYCDSLLIFIHFSACSTISVILVSKSSACSGLFTLLLVLLVFINVIIFEILRNCSILKNVLLFETCELLHPFS</sequence>
<dbReference type="AlphaFoldDB" id="A0A437DDW2"/>
<feature type="transmembrane region" description="Helical" evidence="1">
    <location>
        <begin position="27"/>
        <end position="49"/>
    </location>
</feature>
<reference evidence="2 3" key="1">
    <citation type="submission" date="2018-11" db="EMBL/GenBank/DDBJ databases">
        <authorList>
            <person name="Lopez-Roques C."/>
            <person name="Donnadieu C."/>
            <person name="Bouchez O."/>
            <person name="Klopp C."/>
            <person name="Cabau C."/>
            <person name="Zahm M."/>
        </authorList>
    </citation>
    <scope>NUCLEOTIDE SEQUENCE [LARGE SCALE GENOMIC DNA]</scope>
    <source>
        <strain evidence="2">RS831</strain>
        <tissue evidence="2">Whole body</tissue>
    </source>
</reference>
<proteinExistence type="predicted"/>
<dbReference type="EMBL" id="CM012441">
    <property type="protein sequence ID" value="RVE73143.1"/>
    <property type="molecule type" value="Genomic_DNA"/>
</dbReference>
<keyword evidence="1" id="KW-0812">Transmembrane</keyword>
<feature type="transmembrane region" description="Helical" evidence="1">
    <location>
        <begin position="85"/>
        <end position="106"/>
    </location>
</feature>
<feature type="transmembrane region" description="Helical" evidence="1">
    <location>
        <begin position="61"/>
        <end position="79"/>
    </location>
</feature>
<evidence type="ECO:0000256" key="1">
    <source>
        <dbReference type="SAM" id="Phobius"/>
    </source>
</evidence>
<organism evidence="2 3">
    <name type="scientific">Oryzias javanicus</name>
    <name type="common">Javanese ricefish</name>
    <name type="synonym">Aplocheilus javanicus</name>
    <dbReference type="NCBI Taxonomy" id="123683"/>
    <lineage>
        <taxon>Eukaryota</taxon>
        <taxon>Metazoa</taxon>
        <taxon>Chordata</taxon>
        <taxon>Craniata</taxon>
        <taxon>Vertebrata</taxon>
        <taxon>Euteleostomi</taxon>
        <taxon>Actinopterygii</taxon>
        <taxon>Neopterygii</taxon>
        <taxon>Teleostei</taxon>
        <taxon>Neoteleostei</taxon>
        <taxon>Acanthomorphata</taxon>
        <taxon>Ovalentaria</taxon>
        <taxon>Atherinomorphae</taxon>
        <taxon>Beloniformes</taxon>
        <taxon>Adrianichthyidae</taxon>
        <taxon>Oryziinae</taxon>
        <taxon>Oryzias</taxon>
    </lineage>
</organism>
<dbReference type="Proteomes" id="UP000283210">
    <property type="component" value="Chromosome 5"/>
</dbReference>
<reference evidence="2 3" key="2">
    <citation type="submission" date="2019-01" db="EMBL/GenBank/DDBJ databases">
        <title>A chromosome length genome reference of the Java medaka (oryzias javanicus).</title>
        <authorList>
            <person name="Herpin A."/>
            <person name="Takehana Y."/>
            <person name="Naruse K."/>
            <person name="Ansai S."/>
            <person name="Kawaguchi M."/>
        </authorList>
    </citation>
    <scope>NUCLEOTIDE SEQUENCE [LARGE SCALE GENOMIC DNA]</scope>
    <source>
        <strain evidence="2">RS831</strain>
        <tissue evidence="2">Whole body</tissue>
    </source>
</reference>
<keyword evidence="1" id="KW-0472">Membrane</keyword>
<evidence type="ECO:0000313" key="2">
    <source>
        <dbReference type="EMBL" id="RVE73143.1"/>
    </source>
</evidence>
<protein>
    <submittedName>
        <fullName evidence="2">Uncharacterized protein</fullName>
    </submittedName>
</protein>
<accession>A0A437DDW2</accession>
<keyword evidence="3" id="KW-1185">Reference proteome</keyword>
<gene>
    <name evidence="2" type="ORF">OJAV_G00047390</name>
</gene>
<evidence type="ECO:0000313" key="3">
    <source>
        <dbReference type="Proteomes" id="UP000283210"/>
    </source>
</evidence>
<name>A0A437DDW2_ORYJA</name>
<keyword evidence="1" id="KW-1133">Transmembrane helix</keyword>